<feature type="non-terminal residue" evidence="1">
    <location>
        <position position="149"/>
    </location>
</feature>
<accession>A0A813Q8Z4</accession>
<dbReference type="Proteomes" id="UP000663829">
    <property type="component" value="Unassembled WGS sequence"/>
</dbReference>
<keyword evidence="3" id="KW-1185">Reference proteome</keyword>
<dbReference type="EMBL" id="CAJNOQ010000144">
    <property type="protein sequence ID" value="CAF0763874.1"/>
    <property type="molecule type" value="Genomic_DNA"/>
</dbReference>
<name>A0A813Q8Z4_9BILA</name>
<sequence>TSIMDSELTKAFFTHSVVAAAIKFNTKNFPSNLYPSHTLTQTTQQEQQVMMVNESKDEELNFFNALALLLNKKEDCTALWLDKEENTLFIGRNESPDDGDAQYINNFMTLLQVYAAANASAEEKFIQCNTGKVLRSFKPEVLTIACPRQ</sequence>
<evidence type="ECO:0000313" key="3">
    <source>
        <dbReference type="Proteomes" id="UP000663829"/>
    </source>
</evidence>
<evidence type="ECO:0000313" key="1">
    <source>
        <dbReference type="EMBL" id="CAF0763874.1"/>
    </source>
</evidence>
<proteinExistence type="predicted"/>
<organism evidence="1 3">
    <name type="scientific">Didymodactylos carnosus</name>
    <dbReference type="NCBI Taxonomy" id="1234261"/>
    <lineage>
        <taxon>Eukaryota</taxon>
        <taxon>Metazoa</taxon>
        <taxon>Spiralia</taxon>
        <taxon>Gnathifera</taxon>
        <taxon>Rotifera</taxon>
        <taxon>Eurotatoria</taxon>
        <taxon>Bdelloidea</taxon>
        <taxon>Philodinida</taxon>
        <taxon>Philodinidae</taxon>
        <taxon>Didymodactylos</taxon>
    </lineage>
</organism>
<evidence type="ECO:0000313" key="2">
    <source>
        <dbReference type="EMBL" id="CAF3545039.1"/>
    </source>
</evidence>
<comment type="caution">
    <text evidence="1">The sequence shown here is derived from an EMBL/GenBank/DDBJ whole genome shotgun (WGS) entry which is preliminary data.</text>
</comment>
<protein>
    <submittedName>
        <fullName evidence="1">Uncharacterized protein</fullName>
    </submittedName>
</protein>
<dbReference type="EMBL" id="CAJOBC010000144">
    <property type="protein sequence ID" value="CAF3545039.1"/>
    <property type="molecule type" value="Genomic_DNA"/>
</dbReference>
<reference evidence="1" key="1">
    <citation type="submission" date="2021-02" db="EMBL/GenBank/DDBJ databases">
        <authorList>
            <person name="Nowell W R."/>
        </authorList>
    </citation>
    <scope>NUCLEOTIDE SEQUENCE</scope>
</reference>
<gene>
    <name evidence="1" type="ORF">GPM918_LOCUS1542</name>
    <name evidence="2" type="ORF">SRO942_LOCUS1542</name>
</gene>
<dbReference type="AlphaFoldDB" id="A0A813Q8Z4"/>
<dbReference type="Proteomes" id="UP000681722">
    <property type="component" value="Unassembled WGS sequence"/>
</dbReference>